<evidence type="ECO:0000313" key="3">
    <source>
        <dbReference type="Proteomes" id="UP000050828"/>
    </source>
</evidence>
<name>A0AAJ0PCW3_LATCU</name>
<keyword evidence="1" id="KW-0472">Membrane</keyword>
<evidence type="ECO:0000256" key="1">
    <source>
        <dbReference type="SAM" id="Phobius"/>
    </source>
</evidence>
<dbReference type="EMBL" id="AZDL01000007">
    <property type="protein sequence ID" value="KRK93172.1"/>
    <property type="molecule type" value="Genomic_DNA"/>
</dbReference>
<feature type="transmembrane region" description="Helical" evidence="1">
    <location>
        <begin position="97"/>
        <end position="114"/>
    </location>
</feature>
<gene>
    <name evidence="2" type="ORF">FC08_GL001538</name>
</gene>
<feature type="transmembrane region" description="Helical" evidence="1">
    <location>
        <begin position="202"/>
        <end position="219"/>
    </location>
</feature>
<dbReference type="Proteomes" id="UP000050828">
    <property type="component" value="Unassembled WGS sequence"/>
</dbReference>
<organism evidence="2 3">
    <name type="scientific">Latilactobacillus curvatus JCM 1096 = DSM 20019</name>
    <dbReference type="NCBI Taxonomy" id="1293592"/>
    <lineage>
        <taxon>Bacteria</taxon>
        <taxon>Bacillati</taxon>
        <taxon>Bacillota</taxon>
        <taxon>Bacilli</taxon>
        <taxon>Lactobacillales</taxon>
        <taxon>Lactobacillaceae</taxon>
        <taxon>Latilactobacillus</taxon>
    </lineage>
</organism>
<feature type="transmembrane region" description="Helical" evidence="1">
    <location>
        <begin position="20"/>
        <end position="40"/>
    </location>
</feature>
<keyword evidence="1" id="KW-0812">Transmembrane</keyword>
<sequence length="239" mass="27155">MLLLFYLNQQHLKASTQPQLLTLFNYLNLGLIVGLTMWSFPKQFGLSFYLTAILGALLAILLVLSPRYKPKRIIATAALLVAIILAAIIGWRDLPLIGLLSGITSIFVLIPFIYPDQFKDRTLRLSFQFLLAPFFFLITQIFSGIHFIPEDLLVKLGLFLIIIYLLELTTHNRMITILSYVVWACIIIVVILTHLIHGWHLILFAGGQLLLIALQLGLIKRNCYLQEFGYLLLITGVFN</sequence>
<evidence type="ECO:0000313" key="2">
    <source>
        <dbReference type="EMBL" id="KRK93172.1"/>
    </source>
</evidence>
<dbReference type="AlphaFoldDB" id="A0AAJ0PCW3"/>
<feature type="transmembrane region" description="Helical" evidence="1">
    <location>
        <begin position="177"/>
        <end position="196"/>
    </location>
</feature>
<comment type="caution">
    <text evidence="2">The sequence shown here is derived from an EMBL/GenBank/DDBJ whole genome shotgun (WGS) entry which is preliminary data.</text>
</comment>
<feature type="transmembrane region" description="Helical" evidence="1">
    <location>
        <begin position="73"/>
        <end position="91"/>
    </location>
</feature>
<proteinExistence type="predicted"/>
<protein>
    <submittedName>
        <fullName evidence="2">Membrane protein</fullName>
    </submittedName>
</protein>
<feature type="transmembrane region" description="Helical" evidence="1">
    <location>
        <begin position="126"/>
        <end position="146"/>
    </location>
</feature>
<feature type="transmembrane region" description="Helical" evidence="1">
    <location>
        <begin position="152"/>
        <end position="170"/>
    </location>
</feature>
<dbReference type="RefSeq" id="WP_235805386.1">
    <property type="nucleotide sequence ID" value="NZ_AZDL01000007.1"/>
</dbReference>
<accession>A0AAJ0PCW3</accession>
<keyword evidence="1" id="KW-1133">Transmembrane helix</keyword>
<feature type="transmembrane region" description="Helical" evidence="1">
    <location>
        <begin position="46"/>
        <end position="64"/>
    </location>
</feature>
<reference evidence="2 3" key="1">
    <citation type="journal article" date="2015" name="Genome Announc.">
        <title>Expanding the biotechnology potential of lactobacilli through comparative genomics of 213 strains and associated genera.</title>
        <authorList>
            <person name="Sun Z."/>
            <person name="Harris H.M."/>
            <person name="McCann A."/>
            <person name="Guo C."/>
            <person name="Argimon S."/>
            <person name="Zhang W."/>
            <person name="Yang X."/>
            <person name="Jeffery I.B."/>
            <person name="Cooney J.C."/>
            <person name="Kagawa T.F."/>
            <person name="Liu W."/>
            <person name="Song Y."/>
            <person name="Salvetti E."/>
            <person name="Wrobel A."/>
            <person name="Rasinkangas P."/>
            <person name="Parkhill J."/>
            <person name="Rea M.C."/>
            <person name="O'Sullivan O."/>
            <person name="Ritari J."/>
            <person name="Douillard F.P."/>
            <person name="Paul Ross R."/>
            <person name="Yang R."/>
            <person name="Briner A.E."/>
            <person name="Felis G.E."/>
            <person name="de Vos W.M."/>
            <person name="Barrangou R."/>
            <person name="Klaenhammer T.R."/>
            <person name="Caufield P.W."/>
            <person name="Cui Y."/>
            <person name="Zhang H."/>
            <person name="O'Toole P.W."/>
        </authorList>
    </citation>
    <scope>NUCLEOTIDE SEQUENCE [LARGE SCALE GENOMIC DNA]</scope>
    <source>
        <strain evidence="2 3">DSM 20019</strain>
    </source>
</reference>